<dbReference type="AlphaFoldDB" id="A0A199NU52"/>
<evidence type="ECO:0000256" key="3">
    <source>
        <dbReference type="ARBA" id="ARBA00022448"/>
    </source>
</evidence>
<comment type="similarity">
    <text evidence="2">Belongs to the tellurite-resistance/dicarboxylate transporter (TDT) family.</text>
</comment>
<reference evidence="10 12" key="3">
    <citation type="submission" date="2016-06" db="EMBL/GenBank/DDBJ databases">
        <title>Identification of putative biosynthetic pathways for the production of bioactive secondary metabolites by the marine actinomycete Kocuria kristinae RUTW2-3.</title>
        <authorList>
            <person name="Waterworth S.C."/>
            <person name="Walmsley T.A."/>
            <person name="Matongo T."/>
            <person name="Davies-Coleman M.T."/>
            <person name="Dorrington R.A."/>
        </authorList>
    </citation>
    <scope>NUCLEOTIDE SEQUENCE [LARGE SCALE GENOMIC DNA]</scope>
    <source>
        <strain evidence="12">RuSp02-3</strain>
        <strain evidence="10">RUTW2-3</strain>
    </source>
</reference>
<evidence type="ECO:0000256" key="4">
    <source>
        <dbReference type="ARBA" id="ARBA00022475"/>
    </source>
</evidence>
<dbReference type="KEGG" id="rkr:I6G21_03545"/>
<evidence type="ECO:0000256" key="5">
    <source>
        <dbReference type="ARBA" id="ARBA00022692"/>
    </source>
</evidence>
<evidence type="ECO:0000313" key="13">
    <source>
        <dbReference type="Proteomes" id="UP000594975"/>
    </source>
</evidence>
<accession>A0A199NU52</accession>
<reference evidence="12" key="2">
    <citation type="submission" date="2016-04" db="EMBL/GenBank/DDBJ databases">
        <authorList>
            <person name="Waterworth S."/>
            <person name="Matcher G."/>
        </authorList>
    </citation>
    <scope>NUCLEOTIDE SEQUENCE [LARGE SCALE GENOMIC DNA]</scope>
    <source>
        <strain evidence="12">RuSp02-3</strain>
    </source>
</reference>
<evidence type="ECO:0000256" key="9">
    <source>
        <dbReference type="SAM" id="Phobius"/>
    </source>
</evidence>
<evidence type="ECO:0000256" key="6">
    <source>
        <dbReference type="ARBA" id="ARBA00022989"/>
    </source>
</evidence>
<evidence type="ECO:0000256" key="2">
    <source>
        <dbReference type="ARBA" id="ARBA00008566"/>
    </source>
</evidence>
<reference evidence="11 13" key="4">
    <citation type="submission" date="2020-12" db="EMBL/GenBank/DDBJ databases">
        <title>FDA dAtabase for Regulatory Grade micrObial Sequences (FDA-ARGOS): Supporting development and validation of Infectious Disease Dx tests.</title>
        <authorList>
            <person name="Sproer C."/>
            <person name="Gronow S."/>
            <person name="Severitt S."/>
            <person name="Schroder I."/>
            <person name="Tallon L."/>
            <person name="Sadzewicz L."/>
            <person name="Zhao X."/>
            <person name="Boylan J."/>
            <person name="Ott S."/>
            <person name="Bowen H."/>
            <person name="Vavikolanu K."/>
            <person name="Mehta A."/>
            <person name="Aluvathingal J."/>
            <person name="Nadendla S."/>
            <person name="Lowell S."/>
            <person name="Myers T."/>
            <person name="Yan Y."/>
            <person name="Sichtig H."/>
        </authorList>
    </citation>
    <scope>NUCLEOTIDE SEQUENCE [LARGE SCALE GENOMIC DNA]</scope>
    <source>
        <strain evidence="11 13">FDAARGOS_864</strain>
    </source>
</reference>
<dbReference type="InterPro" id="IPR051629">
    <property type="entry name" value="Sulfite_efflux_TDT"/>
</dbReference>
<feature type="transmembrane region" description="Helical" evidence="9">
    <location>
        <begin position="201"/>
        <end position="219"/>
    </location>
</feature>
<evidence type="ECO:0000256" key="7">
    <source>
        <dbReference type="ARBA" id="ARBA00023136"/>
    </source>
</evidence>
<feature type="transmembrane region" description="Helical" evidence="9">
    <location>
        <begin position="366"/>
        <end position="390"/>
    </location>
</feature>
<protein>
    <submittedName>
        <fullName evidence="11">TDT family transporter</fullName>
    </submittedName>
</protein>
<evidence type="ECO:0000256" key="1">
    <source>
        <dbReference type="ARBA" id="ARBA00004651"/>
    </source>
</evidence>
<keyword evidence="7 9" id="KW-0472">Membrane</keyword>
<evidence type="ECO:0000313" key="12">
    <source>
        <dbReference type="Proteomes" id="UP000053171"/>
    </source>
</evidence>
<sequence length="400" mass="41839">MKTSAAAPTTARPAPTPQEAPSSDDASRPLPPGSGGARSCPEDHPEAAPSGRREPRRAPALVPPAGPGWYGAVMGTGILANLSFTHAGLIPSVPILVIGWVILLWLSIGFAARCLRDPEVLRRSVADPGQLPAWGMVSMGILSVGSATSAVVPALAPGLTRAAWTVDWVMWILGTVIGLFSWVAFTLMLTAKDCGRPHFTWGLPIVPPMVSATTGAALMSHTPNELTRMLVNVICAGCFFAALSLGISIFGIAYHHRWLRDPLGHDAAATTFIPLGVIGQSTAAAQALVTATRNFLHPDAVQALHQIAHAYGIVMLAIGAPLLVWAMIRTYSAWAHGAGFVPGWFATTFPVGTCALGSHLMGWDAVSIALTLLLAAHWLIVSCAAVIALLRRVRTAPAAG</sequence>
<keyword evidence="4" id="KW-1003">Cell membrane</keyword>
<feature type="transmembrane region" description="Helical" evidence="9">
    <location>
        <begin position="308"/>
        <end position="328"/>
    </location>
</feature>
<dbReference type="PANTHER" id="PTHR31686:SF1">
    <property type="entry name" value="SULFITE EFFLUX PUMP SSU1"/>
    <property type="match status" value="1"/>
</dbReference>
<dbReference type="InterPro" id="IPR004695">
    <property type="entry name" value="SLAC1/Mae1/Ssu1/TehA"/>
</dbReference>
<dbReference type="InterPro" id="IPR038665">
    <property type="entry name" value="Voltage-dep_anion_channel_sf"/>
</dbReference>
<dbReference type="Proteomes" id="UP000594975">
    <property type="component" value="Chromosome"/>
</dbReference>
<gene>
    <name evidence="10" type="ORF">AN277_0203585</name>
    <name evidence="11" type="ORF">I6G21_03545</name>
</gene>
<dbReference type="GeneID" id="61262437"/>
<feature type="transmembrane region" description="Helical" evidence="9">
    <location>
        <begin position="89"/>
        <end position="112"/>
    </location>
</feature>
<feature type="compositionally biased region" description="Low complexity" evidence="8">
    <location>
        <begin position="1"/>
        <end position="21"/>
    </location>
</feature>
<evidence type="ECO:0000256" key="8">
    <source>
        <dbReference type="SAM" id="MobiDB-lite"/>
    </source>
</evidence>
<keyword evidence="6 9" id="KW-1133">Transmembrane helix</keyword>
<feature type="transmembrane region" description="Helical" evidence="9">
    <location>
        <begin position="133"/>
        <end position="156"/>
    </location>
</feature>
<dbReference type="Pfam" id="PF03595">
    <property type="entry name" value="SLAC1"/>
    <property type="match status" value="1"/>
</dbReference>
<evidence type="ECO:0000313" key="11">
    <source>
        <dbReference type="EMBL" id="QPT54268.1"/>
    </source>
</evidence>
<dbReference type="EMBL" id="LJBJ02000004">
    <property type="protein sequence ID" value="OAX52442.1"/>
    <property type="molecule type" value="Genomic_DNA"/>
</dbReference>
<reference evidence="10" key="1">
    <citation type="submission" date="2016-04" db="EMBL/GenBank/DDBJ databases">
        <authorList>
            <person name="Evans L.H."/>
            <person name="Alamgir A."/>
            <person name="Owens N."/>
            <person name="Weber N.D."/>
            <person name="Virtaneva K."/>
            <person name="Barbian K."/>
            <person name="Babar A."/>
            <person name="Rosenke K."/>
        </authorList>
    </citation>
    <scope>NUCLEOTIDE SEQUENCE [LARGE SCALE GENOMIC DNA]</scope>
    <source>
        <strain evidence="10">RUTW2-3</strain>
    </source>
</reference>
<dbReference type="CDD" id="cd09320">
    <property type="entry name" value="TDT_like_2"/>
    <property type="match status" value="1"/>
</dbReference>
<keyword evidence="5 9" id="KW-0812">Transmembrane</keyword>
<dbReference type="GO" id="GO:0005886">
    <property type="term" value="C:plasma membrane"/>
    <property type="evidence" value="ECO:0007669"/>
    <property type="project" value="UniProtKB-SubCell"/>
</dbReference>
<feature type="transmembrane region" description="Helical" evidence="9">
    <location>
        <begin position="231"/>
        <end position="255"/>
    </location>
</feature>
<proteinExistence type="inferred from homology"/>
<feature type="transmembrane region" description="Helical" evidence="9">
    <location>
        <begin position="168"/>
        <end position="189"/>
    </location>
</feature>
<name>A0A199NU52_9MICC</name>
<keyword evidence="12" id="KW-1185">Reference proteome</keyword>
<dbReference type="EMBL" id="CP065738">
    <property type="protein sequence ID" value="QPT54268.1"/>
    <property type="molecule type" value="Genomic_DNA"/>
</dbReference>
<evidence type="ECO:0000313" key="10">
    <source>
        <dbReference type="EMBL" id="OAX52442.1"/>
    </source>
</evidence>
<dbReference type="Proteomes" id="UP000053171">
    <property type="component" value="Unassembled WGS sequence"/>
</dbReference>
<feature type="region of interest" description="Disordered" evidence="8">
    <location>
        <begin position="1"/>
        <end position="61"/>
    </location>
</feature>
<dbReference type="PANTHER" id="PTHR31686">
    <property type="match status" value="1"/>
</dbReference>
<dbReference type="GO" id="GO:0055085">
    <property type="term" value="P:transmembrane transport"/>
    <property type="evidence" value="ECO:0007669"/>
    <property type="project" value="InterPro"/>
</dbReference>
<feature type="transmembrane region" description="Helical" evidence="9">
    <location>
        <begin position="340"/>
        <end position="360"/>
    </location>
</feature>
<dbReference type="RefSeq" id="WP_058730559.1">
    <property type="nucleotide sequence ID" value="NZ_CP065738.1"/>
</dbReference>
<feature type="transmembrane region" description="Helical" evidence="9">
    <location>
        <begin position="267"/>
        <end position="288"/>
    </location>
</feature>
<dbReference type="Gene3D" id="1.50.10.150">
    <property type="entry name" value="Voltage-dependent anion channel"/>
    <property type="match status" value="1"/>
</dbReference>
<keyword evidence="3" id="KW-0813">Transport</keyword>
<organism evidence="10 12">
    <name type="scientific">Rothia kristinae</name>
    <dbReference type="NCBI Taxonomy" id="37923"/>
    <lineage>
        <taxon>Bacteria</taxon>
        <taxon>Bacillati</taxon>
        <taxon>Actinomycetota</taxon>
        <taxon>Actinomycetes</taxon>
        <taxon>Micrococcales</taxon>
        <taxon>Micrococcaceae</taxon>
        <taxon>Rothia</taxon>
    </lineage>
</organism>
<comment type="subcellular location">
    <subcellularLocation>
        <location evidence="1">Cell membrane</location>
        <topology evidence="1">Multi-pass membrane protein</topology>
    </subcellularLocation>
</comment>
<feature type="compositionally biased region" description="Basic and acidic residues" evidence="8">
    <location>
        <begin position="40"/>
        <end position="57"/>
    </location>
</feature>